<feature type="compositionally biased region" description="Pro residues" evidence="1">
    <location>
        <begin position="30"/>
        <end position="40"/>
    </location>
</feature>
<reference evidence="2 3" key="1">
    <citation type="submission" date="2015-08" db="EMBL/GenBank/DDBJ databases">
        <title>Next Generation Sequencing and Analysis of the Genome of Puccinia sorghi L Schw, the Causal Agent of Maize Common Rust.</title>
        <authorList>
            <person name="Rochi L."/>
            <person name="Burguener G."/>
            <person name="Darino M."/>
            <person name="Turjanski A."/>
            <person name="Kreff E."/>
            <person name="Dieguez M.J."/>
            <person name="Sacco F."/>
        </authorList>
    </citation>
    <scope>NUCLEOTIDE SEQUENCE [LARGE SCALE GENOMIC DNA]</scope>
    <source>
        <strain evidence="2 3">RO10H11247</strain>
    </source>
</reference>
<gene>
    <name evidence="2" type="ORF">VP01_383g2</name>
</gene>
<dbReference type="OrthoDB" id="3263571at2759"/>
<evidence type="ECO:0008006" key="4">
    <source>
        <dbReference type="Google" id="ProtNLM"/>
    </source>
</evidence>
<keyword evidence="3" id="KW-1185">Reference proteome</keyword>
<accession>A0A0L6UV21</accession>
<dbReference type="Proteomes" id="UP000037035">
    <property type="component" value="Unassembled WGS sequence"/>
</dbReference>
<organism evidence="2 3">
    <name type="scientific">Puccinia sorghi</name>
    <dbReference type="NCBI Taxonomy" id="27349"/>
    <lineage>
        <taxon>Eukaryota</taxon>
        <taxon>Fungi</taxon>
        <taxon>Dikarya</taxon>
        <taxon>Basidiomycota</taxon>
        <taxon>Pucciniomycotina</taxon>
        <taxon>Pucciniomycetes</taxon>
        <taxon>Pucciniales</taxon>
        <taxon>Pucciniaceae</taxon>
        <taxon>Puccinia</taxon>
    </lineage>
</organism>
<feature type="region of interest" description="Disordered" evidence="1">
    <location>
        <begin position="18"/>
        <end position="47"/>
    </location>
</feature>
<name>A0A0L6UV21_9BASI</name>
<protein>
    <recommendedName>
        <fullName evidence="4">DUF4939 domain-containing protein</fullName>
    </recommendedName>
</protein>
<dbReference type="VEuPathDB" id="FungiDB:VP01_383g2"/>
<dbReference type="EMBL" id="LAVV01008879">
    <property type="protein sequence ID" value="KNZ51730.1"/>
    <property type="molecule type" value="Genomic_DNA"/>
</dbReference>
<evidence type="ECO:0000256" key="1">
    <source>
        <dbReference type="SAM" id="MobiDB-lite"/>
    </source>
</evidence>
<proteinExistence type="predicted"/>
<dbReference type="AlphaFoldDB" id="A0A0L6UV21"/>
<evidence type="ECO:0000313" key="2">
    <source>
        <dbReference type="EMBL" id="KNZ51730.1"/>
    </source>
</evidence>
<evidence type="ECO:0000313" key="3">
    <source>
        <dbReference type="Proteomes" id="UP000037035"/>
    </source>
</evidence>
<sequence length="107" mass="12111">MTKERTQCLATEKTLRRNQARLDAQQHPAPAQPNPAPAPNPIKLAKPQPIDRTRGAAAEVFVAQITLHTITYPERFPTDASKVAFTTSFMRDYTATWCQPYLNRIFN</sequence>
<feature type="non-terminal residue" evidence="2">
    <location>
        <position position="107"/>
    </location>
</feature>
<comment type="caution">
    <text evidence="2">The sequence shown here is derived from an EMBL/GenBank/DDBJ whole genome shotgun (WGS) entry which is preliminary data.</text>
</comment>